<dbReference type="PANTHER" id="PTHR38731:SF3">
    <property type="entry name" value="BLL6125 PROTEIN"/>
    <property type="match status" value="1"/>
</dbReference>
<feature type="compositionally biased region" description="Low complexity" evidence="1">
    <location>
        <begin position="635"/>
        <end position="664"/>
    </location>
</feature>
<dbReference type="EMBL" id="JAVDRF010000003">
    <property type="protein sequence ID" value="MDR6535920.1"/>
    <property type="molecule type" value="Genomic_DNA"/>
</dbReference>
<feature type="domain" description="FecR protein" evidence="3">
    <location>
        <begin position="74"/>
        <end position="170"/>
    </location>
</feature>
<evidence type="ECO:0000259" key="3">
    <source>
        <dbReference type="Pfam" id="PF04773"/>
    </source>
</evidence>
<feature type="compositionally biased region" description="Polar residues" evidence="1">
    <location>
        <begin position="668"/>
        <end position="677"/>
    </location>
</feature>
<protein>
    <recommendedName>
        <fullName evidence="3">FecR protein domain-containing protein</fullName>
    </recommendedName>
</protein>
<evidence type="ECO:0000313" key="4">
    <source>
        <dbReference type="EMBL" id="MDR6535920.1"/>
    </source>
</evidence>
<dbReference type="InterPro" id="IPR046535">
    <property type="entry name" value="DUF6600"/>
</dbReference>
<comment type="caution">
    <text evidence="4">The sequence shown here is derived from an EMBL/GenBank/DDBJ whole genome shotgun (WGS) entry which is preliminary data.</text>
</comment>
<dbReference type="RefSeq" id="WP_309900450.1">
    <property type="nucleotide sequence ID" value="NZ_JAVDRF010000003.1"/>
</dbReference>
<dbReference type="PANTHER" id="PTHR38731">
    <property type="entry name" value="LIPL45-RELATED LIPOPROTEIN-RELATED"/>
    <property type="match status" value="1"/>
</dbReference>
<name>A0ABU1NCZ2_9BURK</name>
<proteinExistence type="predicted"/>
<feature type="region of interest" description="Disordered" evidence="1">
    <location>
        <begin position="431"/>
        <end position="452"/>
    </location>
</feature>
<dbReference type="Pfam" id="PF20245">
    <property type="entry name" value="DUF6600"/>
    <property type="match status" value="1"/>
</dbReference>
<gene>
    <name evidence="4" type="ORF">J2739_001690</name>
</gene>
<evidence type="ECO:0000313" key="5">
    <source>
        <dbReference type="Proteomes" id="UP001184230"/>
    </source>
</evidence>
<accession>A0ABU1NCZ2</accession>
<keyword evidence="2" id="KW-0732">Signal</keyword>
<organism evidence="4 5">
    <name type="scientific">Variovorax soli</name>
    <dbReference type="NCBI Taxonomy" id="376815"/>
    <lineage>
        <taxon>Bacteria</taxon>
        <taxon>Pseudomonadati</taxon>
        <taxon>Pseudomonadota</taxon>
        <taxon>Betaproteobacteria</taxon>
        <taxon>Burkholderiales</taxon>
        <taxon>Comamonadaceae</taxon>
        <taxon>Variovorax</taxon>
    </lineage>
</organism>
<sequence>MKHRTHPRARGRTAGWLLLGLVLLLFSSAAAWAQQDPPGRVARLNEQQGTVSFSPAGDDSWYEAVPNRPITTGDRLWTDRHARAELYVDSTAVRMDEQTQLVISELDDDSARFTINQGRLQLRVREAPADQRLEIGTANLAMVVDTPGDYRIDVDPAAGTTNVAVAAGGVTLFGDNGESVALGAHQQLTVSGRQLAAVSGTAVRAGDDAFDRWVAERDRLEDQSISARYVSRDMLGYQQLDRYGDWQTDPTYGNVWYPRSVDADWAPYRDGQWVDIAPWGWTWIDAAPWGFAPSHYGRWARIGPRWAWVPGRANARPVYAPALVGFVGGAGAQANVVAGGRPGVGWFPLAPGEAWRPGYRASQRYIDEVNRAIAYQRQLARADYLHRNTPGALSLVPVDIFGRGPIARRDFLRVPEDRVAQLPITTAVPISPRGDRHFGGFGRSAAALPPPDLRPRQIQALQARQLQQAQQGQQQLQLQQQAVRAQQEMQQRAAQAAQAQQLQQRAAQGQAQQQFQLMQQQQQAVRAQQEMQQRAAQAAQAQQLQQAQQMQQRAAQAQAQQQLQLQQQQQLQLQQQQALRAQQEMQQRAAQAAQAQQLQQMQLMQQQQALRQQQMQAQQQAQQLQMQQLNAQRQAQENQQQRAQQQIQQMQQRAGEARAQQQQRYMSRDSNQQNDRP</sequence>
<feature type="region of interest" description="Disordered" evidence="1">
    <location>
        <begin position="635"/>
        <end position="677"/>
    </location>
</feature>
<reference evidence="4 5" key="1">
    <citation type="submission" date="2023-07" db="EMBL/GenBank/DDBJ databases">
        <title>Sorghum-associated microbial communities from plants grown in Nebraska, USA.</title>
        <authorList>
            <person name="Schachtman D."/>
        </authorList>
    </citation>
    <scope>NUCLEOTIDE SEQUENCE [LARGE SCALE GENOMIC DNA]</scope>
    <source>
        <strain evidence="4 5">DS1781</strain>
    </source>
</reference>
<feature type="signal peptide" evidence="2">
    <location>
        <begin position="1"/>
        <end position="33"/>
    </location>
</feature>
<keyword evidence="5" id="KW-1185">Reference proteome</keyword>
<dbReference type="Proteomes" id="UP001184230">
    <property type="component" value="Unassembled WGS sequence"/>
</dbReference>
<dbReference type="Pfam" id="PF04773">
    <property type="entry name" value="FecR"/>
    <property type="match status" value="1"/>
</dbReference>
<evidence type="ECO:0000256" key="2">
    <source>
        <dbReference type="SAM" id="SignalP"/>
    </source>
</evidence>
<feature type="chain" id="PRO_5045371018" description="FecR protein domain-containing protein" evidence="2">
    <location>
        <begin position="34"/>
        <end position="677"/>
    </location>
</feature>
<evidence type="ECO:0000256" key="1">
    <source>
        <dbReference type="SAM" id="MobiDB-lite"/>
    </source>
</evidence>
<dbReference type="InterPro" id="IPR006860">
    <property type="entry name" value="FecR"/>
</dbReference>